<proteinExistence type="predicted"/>
<sequence length="267" mass="29634">MFRTLGALLLIAALFLTMAPKETHAAAGQPVLDKSSLSNGIIKVHYADPEHKALVRVTKGDVQMDYNLVDGASYPLQLGDGSYHVLVAKQISDNKYQVILQENVDVKTVNEQAVFLQSISIASWNETTKAVVEAKKLAAHAATDEDKVKAIYAFLTQNYKYSESKAQTVDTGYIPDLDKVYEESGGICFDYAATFTAMARSLGIPTRLVMGYEVHAPEVYHAWNQVYLKDLQEWVIIDTTYDASRVQSGQETTMIKNSADYVVTEIY</sequence>
<dbReference type="PANTHER" id="PTHR33490:SF3">
    <property type="entry name" value="CONSERVED INTEGRAL MEMBRANE PROTEIN"/>
    <property type="match status" value="1"/>
</dbReference>
<dbReference type="RefSeq" id="WP_345591933.1">
    <property type="nucleotide sequence ID" value="NZ_BAABJG010000029.1"/>
</dbReference>
<dbReference type="InterPro" id="IPR038765">
    <property type="entry name" value="Papain-like_cys_pep_sf"/>
</dbReference>
<evidence type="ECO:0000313" key="3">
    <source>
        <dbReference type="EMBL" id="MFD1220936.1"/>
    </source>
</evidence>
<protein>
    <submittedName>
        <fullName evidence="3">Transglutaminase-like domain-containing protein</fullName>
    </submittedName>
</protein>
<keyword evidence="4" id="KW-1185">Reference proteome</keyword>
<reference evidence="4" key="1">
    <citation type="journal article" date="2019" name="Int. J. Syst. Evol. Microbiol.">
        <title>The Global Catalogue of Microorganisms (GCM) 10K type strain sequencing project: providing services to taxonomists for standard genome sequencing and annotation.</title>
        <authorList>
            <consortium name="The Broad Institute Genomics Platform"/>
            <consortium name="The Broad Institute Genome Sequencing Center for Infectious Disease"/>
            <person name="Wu L."/>
            <person name="Ma J."/>
        </authorList>
    </citation>
    <scope>NUCLEOTIDE SEQUENCE [LARGE SCALE GENOMIC DNA]</scope>
    <source>
        <strain evidence="4">CCUG 53270</strain>
    </source>
</reference>
<dbReference type="EMBL" id="JBHTLU010000014">
    <property type="protein sequence ID" value="MFD1220936.1"/>
    <property type="molecule type" value="Genomic_DNA"/>
</dbReference>
<dbReference type="SUPFAM" id="SSF54001">
    <property type="entry name" value="Cysteine proteinases"/>
    <property type="match status" value="1"/>
</dbReference>
<dbReference type="Proteomes" id="UP001597180">
    <property type="component" value="Unassembled WGS sequence"/>
</dbReference>
<dbReference type="PANTHER" id="PTHR33490">
    <property type="entry name" value="BLR5614 PROTEIN-RELATED"/>
    <property type="match status" value="1"/>
</dbReference>
<accession>A0ABW3UM25</accession>
<organism evidence="3 4">
    <name type="scientific">Paenibacillus vulneris</name>
    <dbReference type="NCBI Taxonomy" id="1133364"/>
    <lineage>
        <taxon>Bacteria</taxon>
        <taxon>Bacillati</taxon>
        <taxon>Bacillota</taxon>
        <taxon>Bacilli</taxon>
        <taxon>Bacillales</taxon>
        <taxon>Paenibacillaceae</taxon>
        <taxon>Paenibacillus</taxon>
    </lineage>
</organism>
<dbReference type="Pfam" id="PF01841">
    <property type="entry name" value="Transglut_core"/>
    <property type="match status" value="1"/>
</dbReference>
<evidence type="ECO:0000313" key="4">
    <source>
        <dbReference type="Proteomes" id="UP001597180"/>
    </source>
</evidence>
<evidence type="ECO:0000256" key="1">
    <source>
        <dbReference type="SAM" id="SignalP"/>
    </source>
</evidence>
<dbReference type="Gene3D" id="3.10.620.30">
    <property type="match status" value="1"/>
</dbReference>
<dbReference type="SMART" id="SM00460">
    <property type="entry name" value="TGc"/>
    <property type="match status" value="1"/>
</dbReference>
<name>A0ABW3UM25_9BACL</name>
<dbReference type="InterPro" id="IPR002931">
    <property type="entry name" value="Transglutaminase-like"/>
</dbReference>
<gene>
    <name evidence="3" type="ORF">ACFQ4B_12495</name>
</gene>
<evidence type="ECO:0000259" key="2">
    <source>
        <dbReference type="SMART" id="SM00460"/>
    </source>
</evidence>
<feature type="chain" id="PRO_5046282310" evidence="1">
    <location>
        <begin position="26"/>
        <end position="267"/>
    </location>
</feature>
<comment type="caution">
    <text evidence="3">The sequence shown here is derived from an EMBL/GenBank/DDBJ whole genome shotgun (WGS) entry which is preliminary data.</text>
</comment>
<feature type="signal peptide" evidence="1">
    <location>
        <begin position="1"/>
        <end position="25"/>
    </location>
</feature>
<feature type="domain" description="Transglutaminase-like" evidence="2">
    <location>
        <begin position="180"/>
        <end position="241"/>
    </location>
</feature>
<keyword evidence="1" id="KW-0732">Signal</keyword>